<organism evidence="1 2">
    <name type="scientific">Streptomyces galilaeus</name>
    <dbReference type="NCBI Taxonomy" id="33899"/>
    <lineage>
        <taxon>Bacteria</taxon>
        <taxon>Bacillati</taxon>
        <taxon>Actinomycetota</taxon>
        <taxon>Actinomycetes</taxon>
        <taxon>Kitasatosporales</taxon>
        <taxon>Streptomycetaceae</taxon>
        <taxon>Streptomyces</taxon>
    </lineage>
</organism>
<dbReference type="Gene3D" id="2.40.50.140">
    <property type="entry name" value="Nucleic acid-binding proteins"/>
    <property type="match status" value="1"/>
</dbReference>
<evidence type="ECO:0000313" key="1">
    <source>
        <dbReference type="EMBL" id="MFM9647481.1"/>
    </source>
</evidence>
<sequence length="42" mass="4590">MSLFRDDGIVLRTQKLGEADRIMLLSRGGRPPHPQPSCGGAR</sequence>
<accession>A0ABW9IG84</accession>
<name>A0ABW9IG84_STRGJ</name>
<dbReference type="InterPro" id="IPR012340">
    <property type="entry name" value="NA-bd_OB-fold"/>
</dbReference>
<gene>
    <name evidence="1" type="ORF">ACKI1S_15200</name>
</gene>
<dbReference type="Proteomes" id="UP001631993">
    <property type="component" value="Unassembled WGS sequence"/>
</dbReference>
<reference evidence="1 2" key="1">
    <citation type="submission" date="2024-12" db="EMBL/GenBank/DDBJ databases">
        <title>Forecasting of Potato common scab and diversities of Pathogenic streptomyces spp. in china.</title>
        <authorList>
            <person name="Handique U."/>
            <person name="Wu J."/>
        </authorList>
    </citation>
    <scope>NUCLEOTIDE SEQUENCE [LARGE SCALE GENOMIC DNA]</scope>
    <source>
        <strain evidence="1 2">ZRIMU1585</strain>
    </source>
</reference>
<comment type="caution">
    <text evidence="1">The sequence shown here is derived from an EMBL/GenBank/DDBJ whole genome shotgun (WGS) entry which is preliminary data.</text>
</comment>
<dbReference type="EMBL" id="JBJVNE010000007">
    <property type="protein sequence ID" value="MFM9647481.1"/>
    <property type="molecule type" value="Genomic_DNA"/>
</dbReference>
<protein>
    <recommendedName>
        <fullName evidence="3">DNA repair protein RecO</fullName>
    </recommendedName>
</protein>
<evidence type="ECO:0000313" key="2">
    <source>
        <dbReference type="Proteomes" id="UP001631993"/>
    </source>
</evidence>
<keyword evidence="2" id="KW-1185">Reference proteome</keyword>
<proteinExistence type="predicted"/>
<dbReference type="RefSeq" id="WP_392650928.1">
    <property type="nucleotide sequence ID" value="NZ_JBJVMW010000014.1"/>
</dbReference>
<evidence type="ECO:0008006" key="3">
    <source>
        <dbReference type="Google" id="ProtNLM"/>
    </source>
</evidence>